<dbReference type="Proteomes" id="UP000233556">
    <property type="component" value="Unassembled WGS sequence"/>
</dbReference>
<dbReference type="OrthoDB" id="3230070at2759"/>
<dbReference type="EMBL" id="KZ506063">
    <property type="protein sequence ID" value="PKU41870.1"/>
    <property type="molecule type" value="Genomic_DNA"/>
</dbReference>
<name>A0A2I0U709_LIMLA</name>
<reference evidence="3" key="1">
    <citation type="submission" date="2017-11" db="EMBL/GenBank/DDBJ databases">
        <authorList>
            <person name="Lima N.C."/>
            <person name="Parody-Merino A.M."/>
            <person name="Battley P.F."/>
            <person name="Fidler A.E."/>
            <person name="Prosdocimi F."/>
        </authorList>
    </citation>
    <scope>NUCLEOTIDE SEQUENCE [LARGE SCALE GENOMIC DNA]</scope>
</reference>
<reference evidence="3" key="2">
    <citation type="submission" date="2017-12" db="EMBL/GenBank/DDBJ databases">
        <title>Genome sequence of the Bar-tailed Godwit (Limosa lapponica baueri).</title>
        <authorList>
            <person name="Lima N.C.B."/>
            <person name="Parody-Merino A.M."/>
            <person name="Battley P.F."/>
            <person name="Fidler A.E."/>
            <person name="Prosdocimi F."/>
        </authorList>
    </citation>
    <scope>NUCLEOTIDE SEQUENCE [LARGE SCALE GENOMIC DNA]</scope>
</reference>
<evidence type="ECO:0000256" key="1">
    <source>
        <dbReference type="SAM" id="MobiDB-lite"/>
    </source>
</evidence>
<gene>
    <name evidence="2" type="ORF">llap_7818</name>
</gene>
<feature type="region of interest" description="Disordered" evidence="1">
    <location>
        <begin position="1"/>
        <end position="23"/>
    </location>
</feature>
<dbReference type="AlphaFoldDB" id="A0A2I0U709"/>
<keyword evidence="2" id="KW-0808">Transferase</keyword>
<dbReference type="PANTHER" id="PTHR33332">
    <property type="entry name" value="REVERSE TRANSCRIPTASE DOMAIN-CONTAINING PROTEIN"/>
    <property type="match status" value="1"/>
</dbReference>
<dbReference type="GO" id="GO:0003964">
    <property type="term" value="F:RNA-directed DNA polymerase activity"/>
    <property type="evidence" value="ECO:0007669"/>
    <property type="project" value="UniProtKB-KW"/>
</dbReference>
<organism evidence="2 3">
    <name type="scientific">Limosa lapponica baueri</name>
    <dbReference type="NCBI Taxonomy" id="1758121"/>
    <lineage>
        <taxon>Eukaryota</taxon>
        <taxon>Metazoa</taxon>
        <taxon>Chordata</taxon>
        <taxon>Craniata</taxon>
        <taxon>Vertebrata</taxon>
        <taxon>Euteleostomi</taxon>
        <taxon>Archelosauria</taxon>
        <taxon>Archosauria</taxon>
        <taxon>Dinosauria</taxon>
        <taxon>Saurischia</taxon>
        <taxon>Theropoda</taxon>
        <taxon>Coelurosauria</taxon>
        <taxon>Aves</taxon>
        <taxon>Neognathae</taxon>
        <taxon>Neoaves</taxon>
        <taxon>Charadriiformes</taxon>
        <taxon>Scolopacidae</taxon>
        <taxon>Limosa</taxon>
    </lineage>
</organism>
<protein>
    <submittedName>
        <fullName evidence="2">Rna-directed dna polymerase from mobile element jockey-like</fullName>
    </submittedName>
</protein>
<keyword evidence="2" id="KW-0695">RNA-directed DNA polymerase</keyword>
<evidence type="ECO:0000313" key="2">
    <source>
        <dbReference type="EMBL" id="PKU41870.1"/>
    </source>
</evidence>
<keyword evidence="2" id="KW-0548">Nucleotidyltransferase</keyword>
<evidence type="ECO:0000313" key="3">
    <source>
        <dbReference type="Proteomes" id="UP000233556"/>
    </source>
</evidence>
<sequence>MESATSSGSKKLRGKSARLQRECGRAANPGKRFQARGTRKSSGVVSKGKVCLTTLINLIDKLIGMVSEGRAVDIAHLDFAQIPFNIFTNGLNDGVKGILGEFAAIQRDLNRLEKWDDKYFMKFNKKCKFLHLGRRNSTINQYKLGATQQQSSFVEKDLGILVATNLNMSQQCTLVAKKTDGILDYIWQSVASRSRKVILSLY</sequence>
<accession>A0A2I0U709</accession>
<keyword evidence="3" id="KW-1185">Reference proteome</keyword>
<proteinExistence type="predicted"/>